<feature type="domain" description="Carrier" evidence="1">
    <location>
        <begin position="1"/>
        <end position="77"/>
    </location>
</feature>
<protein>
    <recommendedName>
        <fullName evidence="1">Carrier domain-containing protein</fullName>
    </recommendedName>
</protein>
<dbReference type="PROSITE" id="PS50075">
    <property type="entry name" value="CARRIER"/>
    <property type="match status" value="1"/>
</dbReference>
<dbReference type="InterPro" id="IPR036736">
    <property type="entry name" value="ACP-like_sf"/>
</dbReference>
<dbReference type="SUPFAM" id="SSF47336">
    <property type="entry name" value="ACP-like"/>
    <property type="match status" value="1"/>
</dbReference>
<keyword evidence="3" id="KW-1185">Reference proteome</keyword>
<organism evidence="2 3">
    <name type="scientific">Saccharopolyspora halophila</name>
    <dbReference type="NCBI Taxonomy" id="405551"/>
    <lineage>
        <taxon>Bacteria</taxon>
        <taxon>Bacillati</taxon>
        <taxon>Actinomycetota</taxon>
        <taxon>Actinomycetes</taxon>
        <taxon>Pseudonocardiales</taxon>
        <taxon>Pseudonocardiaceae</taxon>
        <taxon>Saccharopolyspora</taxon>
    </lineage>
</organism>
<name>A0ABP5TE44_9PSEU</name>
<comment type="caution">
    <text evidence="2">The sequence shown here is derived from an EMBL/GenBank/DDBJ whole genome shotgun (WGS) entry which is preliminary data.</text>
</comment>
<dbReference type="RefSeq" id="WP_344132191.1">
    <property type="nucleotide sequence ID" value="NZ_BAAARA010000009.1"/>
</dbReference>
<dbReference type="InterPro" id="IPR009081">
    <property type="entry name" value="PP-bd_ACP"/>
</dbReference>
<dbReference type="Gene3D" id="1.10.1200.10">
    <property type="entry name" value="ACP-like"/>
    <property type="match status" value="1"/>
</dbReference>
<reference evidence="3" key="1">
    <citation type="journal article" date="2019" name="Int. J. Syst. Evol. Microbiol.">
        <title>The Global Catalogue of Microorganisms (GCM) 10K type strain sequencing project: providing services to taxonomists for standard genome sequencing and annotation.</title>
        <authorList>
            <consortium name="The Broad Institute Genomics Platform"/>
            <consortium name="The Broad Institute Genome Sequencing Center for Infectious Disease"/>
            <person name="Wu L."/>
            <person name="Ma J."/>
        </authorList>
    </citation>
    <scope>NUCLEOTIDE SEQUENCE [LARGE SCALE GENOMIC DNA]</scope>
    <source>
        <strain evidence="3">JCM 16221</strain>
    </source>
</reference>
<evidence type="ECO:0000313" key="3">
    <source>
        <dbReference type="Proteomes" id="UP001501218"/>
    </source>
</evidence>
<dbReference type="EMBL" id="BAAARA010000009">
    <property type="protein sequence ID" value="GAA2350562.1"/>
    <property type="molecule type" value="Genomic_DNA"/>
</dbReference>
<sequence length="79" mass="8964">MPAKLTLEDVRAQVAELLFEDPAELADDEELIDWGLDSVRVMTLVEQWRKQGVQVTFADLAERPTLADWWAVLEPKVGV</sequence>
<dbReference type="Proteomes" id="UP001501218">
    <property type="component" value="Unassembled WGS sequence"/>
</dbReference>
<gene>
    <name evidence="2" type="ORF">GCM10009854_30460</name>
</gene>
<proteinExistence type="predicted"/>
<dbReference type="Pfam" id="PF00550">
    <property type="entry name" value="PP-binding"/>
    <property type="match status" value="1"/>
</dbReference>
<evidence type="ECO:0000259" key="1">
    <source>
        <dbReference type="PROSITE" id="PS50075"/>
    </source>
</evidence>
<evidence type="ECO:0000313" key="2">
    <source>
        <dbReference type="EMBL" id="GAA2350562.1"/>
    </source>
</evidence>
<accession>A0ABP5TE44</accession>